<keyword evidence="4" id="KW-0547">Nucleotide-binding</keyword>
<dbReference type="InterPro" id="IPR013374">
    <property type="entry name" value="ATPase_typ4_pilus-assembl_PilB"/>
</dbReference>
<organism evidence="7 8">
    <name type="scientific">Vibrio hangzhouensis</name>
    <dbReference type="NCBI Taxonomy" id="462991"/>
    <lineage>
        <taxon>Bacteria</taxon>
        <taxon>Pseudomonadati</taxon>
        <taxon>Pseudomonadota</taxon>
        <taxon>Gammaproteobacteria</taxon>
        <taxon>Vibrionales</taxon>
        <taxon>Vibrionaceae</taxon>
        <taxon>Vibrio</taxon>
    </lineage>
</organism>
<dbReference type="AlphaFoldDB" id="A0A1H5XDP1"/>
<dbReference type="FunFam" id="3.40.50.300:FF:000398">
    <property type="entry name" value="Type IV pilus assembly ATPase PilB"/>
    <property type="match status" value="1"/>
</dbReference>
<accession>A0A1H5XDP1</accession>
<dbReference type="GO" id="GO:0005737">
    <property type="term" value="C:cytoplasm"/>
    <property type="evidence" value="ECO:0007669"/>
    <property type="project" value="UniProtKB-SubCell"/>
</dbReference>
<dbReference type="GO" id="GO:0009297">
    <property type="term" value="P:pilus assembly"/>
    <property type="evidence" value="ECO:0007669"/>
    <property type="project" value="InterPro"/>
</dbReference>
<dbReference type="InterPro" id="IPR007831">
    <property type="entry name" value="T2SS_GspE_N"/>
</dbReference>
<dbReference type="InterPro" id="IPR037257">
    <property type="entry name" value="T2SS_E_N_sf"/>
</dbReference>
<dbReference type="SUPFAM" id="SSF160246">
    <property type="entry name" value="EspE N-terminal domain-like"/>
    <property type="match status" value="1"/>
</dbReference>
<keyword evidence="5" id="KW-0067">ATP-binding</keyword>
<evidence type="ECO:0000259" key="6">
    <source>
        <dbReference type="PROSITE" id="PS00662"/>
    </source>
</evidence>
<dbReference type="Gene3D" id="3.40.50.300">
    <property type="entry name" value="P-loop containing nucleotide triphosphate hydrolases"/>
    <property type="match status" value="1"/>
</dbReference>
<dbReference type="SUPFAM" id="SSF52540">
    <property type="entry name" value="P-loop containing nucleoside triphosphate hydrolases"/>
    <property type="match status" value="1"/>
</dbReference>
<dbReference type="GO" id="GO:0016887">
    <property type="term" value="F:ATP hydrolysis activity"/>
    <property type="evidence" value="ECO:0007669"/>
    <property type="project" value="InterPro"/>
</dbReference>
<evidence type="ECO:0000256" key="2">
    <source>
        <dbReference type="ARBA" id="ARBA00006611"/>
    </source>
</evidence>
<dbReference type="PROSITE" id="PS00662">
    <property type="entry name" value="T2SP_E"/>
    <property type="match status" value="1"/>
</dbReference>
<evidence type="ECO:0000313" key="7">
    <source>
        <dbReference type="EMBL" id="SEG09878.1"/>
    </source>
</evidence>
<dbReference type="Proteomes" id="UP000236721">
    <property type="component" value="Unassembled WGS sequence"/>
</dbReference>
<evidence type="ECO:0000256" key="3">
    <source>
        <dbReference type="ARBA" id="ARBA00022490"/>
    </source>
</evidence>
<dbReference type="PANTHER" id="PTHR30258:SF1">
    <property type="entry name" value="PROTEIN TRANSPORT PROTEIN HOFB HOMOLOG"/>
    <property type="match status" value="1"/>
</dbReference>
<dbReference type="Gene3D" id="3.30.450.90">
    <property type="match status" value="1"/>
</dbReference>
<proteinExistence type="inferred from homology"/>
<feature type="domain" description="Bacterial type II secretion system protein E" evidence="6">
    <location>
        <begin position="383"/>
        <end position="397"/>
    </location>
</feature>
<sequence>MNLTLSSILQRANLITSKQGKYLEQWVASSGLSNPEGVVHLGWQSAQTLTEKLSQLFGLPTKCLQDYQFQELCQTLAVRDLILTYHALPIEKKDDILLIAVADPTLPQIENDFRFATGLQIEFVLGNCLDIRAAIRRMYGDKTADFQEQSKELTSDELATLVQVSDIEVDNIEDLSLDESPVSRFIHQVLLDAVRKKASDIHFEPYEDSYRIRLRCDGILIETQQPANQLSRRLAARIKILARLDIAERRLPQDGRLKLRLSETASIDMRVSTLPTMWGEKIVLRLLDGGASSLAIDQLGYSEWQKSQYIDALRKPQGMILMTGPTGSGKTVSLYAGLNILNTPQRNISTAEDPIEIHLEGVNQLQINPKIGLDFATALRSFLRQDPDVVMLGEIRDIETAEIAIKAAQTGHLVMSTLHTNSAAETITRLKNMGIDGVNLGSSLSLIIAQRLARCLCPTCKQVDRTTNQRITPLVSDETSTIFKANSKGCNECNQGYLGRTGIYEVMPFTDELTQAVMQQASMAEIHAIAKSQGMITLRQSGFEKLRQGITSYEELQRVLYF</sequence>
<evidence type="ECO:0000256" key="1">
    <source>
        <dbReference type="ARBA" id="ARBA00004496"/>
    </source>
</evidence>
<keyword evidence="8" id="KW-1185">Reference proteome</keyword>
<name>A0A1H5XDP1_9VIBR</name>
<dbReference type="RefSeq" id="WP_103879996.1">
    <property type="nucleotide sequence ID" value="NZ_FNVG01000007.1"/>
</dbReference>
<comment type="subcellular location">
    <subcellularLocation>
        <location evidence="1">Cytoplasm</location>
    </subcellularLocation>
</comment>
<dbReference type="InterPro" id="IPR027417">
    <property type="entry name" value="P-loop_NTPase"/>
</dbReference>
<dbReference type="OrthoDB" id="9804785at2"/>
<dbReference type="Pfam" id="PF05157">
    <property type="entry name" value="MshEN"/>
    <property type="match status" value="1"/>
</dbReference>
<reference evidence="8" key="1">
    <citation type="submission" date="2016-10" db="EMBL/GenBank/DDBJ databases">
        <authorList>
            <person name="Varghese N."/>
            <person name="Submissions S."/>
        </authorList>
    </citation>
    <scope>NUCLEOTIDE SEQUENCE [LARGE SCALE GENOMIC DNA]</scope>
    <source>
        <strain evidence="8">CGMCC 1.7062</strain>
    </source>
</reference>
<dbReference type="NCBIfam" id="TIGR02538">
    <property type="entry name" value="type_IV_pilB"/>
    <property type="match status" value="1"/>
</dbReference>
<dbReference type="Pfam" id="PF00437">
    <property type="entry name" value="T2SSE"/>
    <property type="match status" value="1"/>
</dbReference>
<dbReference type="CDD" id="cd01129">
    <property type="entry name" value="PulE-GspE-like"/>
    <property type="match status" value="1"/>
</dbReference>
<dbReference type="GO" id="GO:0005524">
    <property type="term" value="F:ATP binding"/>
    <property type="evidence" value="ECO:0007669"/>
    <property type="project" value="UniProtKB-KW"/>
</dbReference>
<keyword evidence="3" id="KW-0963">Cytoplasm</keyword>
<evidence type="ECO:0000313" key="8">
    <source>
        <dbReference type="Proteomes" id="UP000236721"/>
    </source>
</evidence>
<dbReference type="FunFam" id="3.30.450.90:FF:000001">
    <property type="entry name" value="Type II secretion system ATPase GspE"/>
    <property type="match status" value="1"/>
</dbReference>
<dbReference type="PANTHER" id="PTHR30258">
    <property type="entry name" value="TYPE II SECRETION SYSTEM PROTEIN GSPE-RELATED"/>
    <property type="match status" value="1"/>
</dbReference>
<dbReference type="GO" id="GO:0005886">
    <property type="term" value="C:plasma membrane"/>
    <property type="evidence" value="ECO:0007669"/>
    <property type="project" value="TreeGrafter"/>
</dbReference>
<evidence type="ECO:0000256" key="4">
    <source>
        <dbReference type="ARBA" id="ARBA00022741"/>
    </source>
</evidence>
<gene>
    <name evidence="7" type="ORF">SAMN04488244_10715</name>
</gene>
<comment type="similarity">
    <text evidence="2">Belongs to the GSP E family.</text>
</comment>
<dbReference type="InterPro" id="IPR001482">
    <property type="entry name" value="T2SS/T4SS_dom"/>
</dbReference>
<evidence type="ECO:0000256" key="5">
    <source>
        <dbReference type="ARBA" id="ARBA00022840"/>
    </source>
</evidence>
<dbReference type="EMBL" id="FNVG01000007">
    <property type="protein sequence ID" value="SEG09878.1"/>
    <property type="molecule type" value="Genomic_DNA"/>
</dbReference>
<dbReference type="Gene3D" id="3.30.300.160">
    <property type="entry name" value="Type II secretion system, protein E, N-terminal domain"/>
    <property type="match status" value="1"/>
</dbReference>
<protein>
    <submittedName>
        <fullName evidence="7">Type IV pilus assembly protein PilB</fullName>
    </submittedName>
</protein>